<reference evidence="1 2" key="1">
    <citation type="journal article" date="2014" name="Genome Announc.">
        <title>Draft Genome Sequence of Cytophaga fermentans JCM 21142T, a Facultative Anaerobe Isolated from Marine Mud.</title>
        <authorList>
            <person name="Starns D."/>
            <person name="Oshima K."/>
            <person name="Suda W."/>
            <person name="Iino T."/>
            <person name="Yuki M."/>
            <person name="Inoue J."/>
            <person name="Kitamura K."/>
            <person name="Iida T."/>
            <person name="Darby A."/>
            <person name="Hattori M."/>
            <person name="Ohkuma M."/>
        </authorList>
    </citation>
    <scope>NUCLEOTIDE SEQUENCE [LARGE SCALE GENOMIC DNA]</scope>
    <source>
        <strain evidence="1 2">JCM 21142</strain>
    </source>
</reference>
<evidence type="ECO:0000313" key="1">
    <source>
        <dbReference type="EMBL" id="GAF03854.1"/>
    </source>
</evidence>
<evidence type="ECO:0008006" key="3">
    <source>
        <dbReference type="Google" id="ProtNLM"/>
    </source>
</evidence>
<name>W7YN59_9BACT</name>
<dbReference type="NCBIfam" id="TIGR04131">
    <property type="entry name" value="Bac_Flav_CTERM"/>
    <property type="match status" value="1"/>
</dbReference>
<accession>W7YN59</accession>
<protein>
    <recommendedName>
        <fullName evidence="3">Gliding motility-associated C-terminal domain protein</fullName>
    </recommendedName>
</protein>
<dbReference type="InterPro" id="IPR026341">
    <property type="entry name" value="T9SS_type_B"/>
</dbReference>
<dbReference type="EMBL" id="BAMD01000032">
    <property type="protein sequence ID" value="GAF03854.1"/>
    <property type="molecule type" value="Genomic_DNA"/>
</dbReference>
<dbReference type="Pfam" id="PF17963">
    <property type="entry name" value="Big_9"/>
    <property type="match status" value="2"/>
</dbReference>
<dbReference type="OrthoDB" id="1117451at2"/>
<proteinExistence type="predicted"/>
<comment type="caution">
    <text evidence="1">The sequence shown here is derived from an EMBL/GenBank/DDBJ whole genome shotgun (WGS) entry which is preliminary data.</text>
</comment>
<dbReference type="STRING" id="869213.GCA_000517085_02300"/>
<sequence length="310" mass="34790">MKRLLSVLLIGAVGWGPLEQVKGACGFRQLDEQTLRVYSDFVSLQEGEEVEVYVLSNDIGVSGGVAKLEITKQAKFVNAEVVDNSYIRMTAIPGFSGSDELTYRICLDNGECGEAQVMIKVSDFDFVPVATVDTFILKPGETVEVDILENDRNLFDIPISVEIIYDAVHSLSEINDGLLTLTVDAFFRGKDSLQYRVCDKEGDCDWTWVMLKTEDEEKKNIFIPQAMSPNGDGLNDKFIIPDFQGETMKIKIFDITGQLVYSNDDYHNDWDGYANIGKFEGGIVDNGTYYYLLNVASYHKAFSGYIYLIR</sequence>
<dbReference type="Pfam" id="PF13585">
    <property type="entry name" value="CHU_C"/>
    <property type="match status" value="1"/>
</dbReference>
<evidence type="ECO:0000313" key="2">
    <source>
        <dbReference type="Proteomes" id="UP000019402"/>
    </source>
</evidence>
<dbReference type="RefSeq" id="WP_027471928.1">
    <property type="nucleotide sequence ID" value="NZ_BAMD01000032.1"/>
</dbReference>
<keyword evidence="2" id="KW-1185">Reference proteome</keyword>
<dbReference type="AlphaFoldDB" id="W7YN59"/>
<dbReference type="eggNOG" id="COG2304">
    <property type="taxonomic scope" value="Bacteria"/>
</dbReference>
<organism evidence="1 2">
    <name type="scientific">Saccharicrinis fermentans DSM 9555 = JCM 21142</name>
    <dbReference type="NCBI Taxonomy" id="869213"/>
    <lineage>
        <taxon>Bacteria</taxon>
        <taxon>Pseudomonadati</taxon>
        <taxon>Bacteroidota</taxon>
        <taxon>Bacteroidia</taxon>
        <taxon>Marinilabiliales</taxon>
        <taxon>Marinilabiliaceae</taxon>
        <taxon>Saccharicrinis</taxon>
    </lineage>
</organism>
<gene>
    <name evidence="1" type="ORF">JCM21142_72541</name>
</gene>
<dbReference type="Proteomes" id="UP000019402">
    <property type="component" value="Unassembled WGS sequence"/>
</dbReference>
<dbReference type="eggNOG" id="COG2373">
    <property type="taxonomic scope" value="Bacteria"/>
</dbReference>